<protein>
    <recommendedName>
        <fullName evidence="4">Subtilisin</fullName>
    </recommendedName>
</protein>
<evidence type="ECO:0000313" key="2">
    <source>
        <dbReference type="EMBL" id="CAK0833497.1"/>
    </source>
</evidence>
<dbReference type="EMBL" id="CAUYUJ010012224">
    <property type="protein sequence ID" value="CAK0833497.1"/>
    <property type="molecule type" value="Genomic_DNA"/>
</dbReference>
<feature type="region of interest" description="Disordered" evidence="1">
    <location>
        <begin position="52"/>
        <end position="97"/>
    </location>
</feature>
<gene>
    <name evidence="2" type="ORF">PCOR1329_LOCUS31187</name>
</gene>
<feature type="region of interest" description="Disordered" evidence="1">
    <location>
        <begin position="185"/>
        <end position="206"/>
    </location>
</feature>
<sequence length="263" mass="27268">MLSLDRQVGRHHDLWPAPLSGCGYVNPAGSDPLGSTAAAASAALSGVLQQALGHGQPPQQADLNGVQDAPLGGIGGGGADQAATTRAAAGQPPWQQPWPPDVVCPRRAAGPPLDGLACSPIAPVMAVGASVDGHAGLSPFSPDRFRNPLRLASQDQVPINAMHVDYAGAALPTVGWAMRNLSPRRALGSTPRRPGAAEPGGHASRAACRTVRPRRQGADVFTGGRAWPRRCSAAVGLRRRRRSRGGRGVDAAVARRRGHSRRR</sequence>
<feature type="compositionally biased region" description="Basic residues" evidence="1">
    <location>
        <begin position="254"/>
        <end position="263"/>
    </location>
</feature>
<dbReference type="Proteomes" id="UP001189429">
    <property type="component" value="Unassembled WGS sequence"/>
</dbReference>
<comment type="caution">
    <text evidence="2">The sequence shown here is derived from an EMBL/GenBank/DDBJ whole genome shotgun (WGS) entry which is preliminary data.</text>
</comment>
<evidence type="ECO:0008006" key="4">
    <source>
        <dbReference type="Google" id="ProtNLM"/>
    </source>
</evidence>
<name>A0ABN9SP41_9DINO</name>
<accession>A0ABN9SP41</accession>
<evidence type="ECO:0000313" key="3">
    <source>
        <dbReference type="Proteomes" id="UP001189429"/>
    </source>
</evidence>
<feature type="compositionally biased region" description="Low complexity" evidence="1">
    <location>
        <begin position="80"/>
        <end position="93"/>
    </location>
</feature>
<reference evidence="2" key="1">
    <citation type="submission" date="2023-10" db="EMBL/GenBank/DDBJ databases">
        <authorList>
            <person name="Chen Y."/>
            <person name="Shah S."/>
            <person name="Dougan E. K."/>
            <person name="Thang M."/>
            <person name="Chan C."/>
        </authorList>
    </citation>
    <scope>NUCLEOTIDE SEQUENCE [LARGE SCALE GENOMIC DNA]</scope>
</reference>
<organism evidence="2 3">
    <name type="scientific">Prorocentrum cordatum</name>
    <dbReference type="NCBI Taxonomy" id="2364126"/>
    <lineage>
        <taxon>Eukaryota</taxon>
        <taxon>Sar</taxon>
        <taxon>Alveolata</taxon>
        <taxon>Dinophyceae</taxon>
        <taxon>Prorocentrales</taxon>
        <taxon>Prorocentraceae</taxon>
        <taxon>Prorocentrum</taxon>
    </lineage>
</organism>
<evidence type="ECO:0000256" key="1">
    <source>
        <dbReference type="SAM" id="MobiDB-lite"/>
    </source>
</evidence>
<keyword evidence="3" id="KW-1185">Reference proteome</keyword>
<proteinExistence type="predicted"/>
<feature type="region of interest" description="Disordered" evidence="1">
    <location>
        <begin position="236"/>
        <end position="263"/>
    </location>
</feature>